<dbReference type="InterPro" id="IPR017871">
    <property type="entry name" value="ABC_transporter-like_CS"/>
</dbReference>
<dbReference type="PANTHER" id="PTHR43297">
    <property type="entry name" value="OLIGOPEPTIDE TRANSPORT ATP-BINDING PROTEIN APPD"/>
    <property type="match status" value="1"/>
</dbReference>
<evidence type="ECO:0000256" key="1">
    <source>
        <dbReference type="ARBA" id="ARBA00004202"/>
    </source>
</evidence>
<organism evidence="9 10">
    <name type="scientific">Microbacterium candidum</name>
    <dbReference type="NCBI Taxonomy" id="3041922"/>
    <lineage>
        <taxon>Bacteria</taxon>
        <taxon>Bacillati</taxon>
        <taxon>Actinomycetota</taxon>
        <taxon>Actinomycetes</taxon>
        <taxon>Micrococcales</taxon>
        <taxon>Microbacteriaceae</taxon>
        <taxon>Microbacterium</taxon>
    </lineage>
</organism>
<dbReference type="CDD" id="cd03257">
    <property type="entry name" value="ABC_NikE_OppD_transporters"/>
    <property type="match status" value="2"/>
</dbReference>
<comment type="caution">
    <text evidence="9">The sequence shown here is derived from an EMBL/GenBank/DDBJ whole genome shotgun (WGS) entry which is preliminary data.</text>
</comment>
<dbReference type="InterPro" id="IPR013563">
    <property type="entry name" value="Oligopep_ABC_C"/>
</dbReference>
<reference evidence="9 10" key="1">
    <citation type="submission" date="2023-06" db="EMBL/GenBank/DDBJ databases">
        <title>Microbacterium sp. nov., isolated from a waste landfill.</title>
        <authorList>
            <person name="Wen W."/>
        </authorList>
    </citation>
    <scope>NUCLEOTIDE SEQUENCE [LARGE SCALE GENOMIC DNA]</scope>
    <source>
        <strain evidence="9 10">ASV49</strain>
    </source>
</reference>
<dbReference type="GO" id="GO:0005524">
    <property type="term" value="F:ATP binding"/>
    <property type="evidence" value="ECO:0007669"/>
    <property type="project" value="UniProtKB-KW"/>
</dbReference>
<evidence type="ECO:0000259" key="8">
    <source>
        <dbReference type="PROSITE" id="PS50893"/>
    </source>
</evidence>
<evidence type="ECO:0000256" key="4">
    <source>
        <dbReference type="ARBA" id="ARBA00022475"/>
    </source>
</evidence>
<dbReference type="Pfam" id="PF08352">
    <property type="entry name" value="oligo_HPY"/>
    <property type="match status" value="2"/>
</dbReference>
<dbReference type="Proteomes" id="UP001235064">
    <property type="component" value="Unassembled WGS sequence"/>
</dbReference>
<evidence type="ECO:0000313" key="10">
    <source>
        <dbReference type="Proteomes" id="UP001235064"/>
    </source>
</evidence>
<dbReference type="PROSITE" id="PS00211">
    <property type="entry name" value="ABC_TRANSPORTER_1"/>
    <property type="match status" value="2"/>
</dbReference>
<dbReference type="InterPro" id="IPR003439">
    <property type="entry name" value="ABC_transporter-like_ATP-bd"/>
</dbReference>
<dbReference type="EMBL" id="JASXSZ010000004">
    <property type="protein sequence ID" value="MDL9980392.1"/>
    <property type="molecule type" value="Genomic_DNA"/>
</dbReference>
<keyword evidence="7" id="KW-0472">Membrane</keyword>
<keyword evidence="10" id="KW-1185">Reference proteome</keyword>
<dbReference type="Gene3D" id="3.40.50.300">
    <property type="entry name" value="P-loop containing nucleotide triphosphate hydrolases"/>
    <property type="match status" value="2"/>
</dbReference>
<evidence type="ECO:0000256" key="3">
    <source>
        <dbReference type="ARBA" id="ARBA00022448"/>
    </source>
</evidence>
<keyword evidence="5" id="KW-0547">Nucleotide-binding</keyword>
<dbReference type="InterPro" id="IPR050388">
    <property type="entry name" value="ABC_Ni/Peptide_Import"/>
</dbReference>
<evidence type="ECO:0000256" key="2">
    <source>
        <dbReference type="ARBA" id="ARBA00005417"/>
    </source>
</evidence>
<dbReference type="InterPro" id="IPR003593">
    <property type="entry name" value="AAA+_ATPase"/>
</dbReference>
<dbReference type="SUPFAM" id="SSF52540">
    <property type="entry name" value="P-loop containing nucleoside triphosphate hydrolases"/>
    <property type="match status" value="2"/>
</dbReference>
<keyword evidence="6 9" id="KW-0067">ATP-binding</keyword>
<name>A0ABT7N117_9MICO</name>
<dbReference type="Pfam" id="PF00005">
    <property type="entry name" value="ABC_tran"/>
    <property type="match status" value="2"/>
</dbReference>
<evidence type="ECO:0000313" key="9">
    <source>
        <dbReference type="EMBL" id="MDL9980392.1"/>
    </source>
</evidence>
<dbReference type="SMART" id="SM00382">
    <property type="entry name" value="AAA"/>
    <property type="match status" value="2"/>
</dbReference>
<sequence length="581" mass="62629">MSGSANALELRDLNVWFDPRDGRGDPVQVVEHLDLAVAPGERVGLVGESGSGKTTTILAAMGLLPASATVSGGVLIDGVDAMRQGETSMHTHRWTDIAMVFQGAMSAFNPVKTVGWQVREAMEIHGIAKGRAAERRTDELLSLVGLPAGTQQKYPHQLSGGMKQRAVIAMALSCDPKVLLADEPTTALDVVVQDQILRLLARLSDELGLALVLVTHDLGVVAQACTRAAVMRDGRIVEDGPIEQLYRDPSHPYTRQLFDATPDLFAVTPREEPAPAAPLLDVSALRVVYGQGGRKRGRGASTPAGAIDLSLSPSPMAATETIMTTNVRDDAADERDRANGAAVDGIDLQVSEGEFVALVGQSGCGKTTTLQAILGMVPVASGSIRIDGTEVAGLRAREWRPLRRDVQMIYQDPYEALDGRFRVRDAVMEPLIVHREGSRTERRERVAEALSDVGLDPDVFGARFPHELSGGQRQRVAIAASLVLRPHLLLADEPVSMLDVSVRTGVLQLLDRLRHSHRMGILMITHDLSTAAAYADRIVVMRAGRIVEQGDPWSIVHEPTAEYTERLLASVPSPDPARAVR</sequence>
<feature type="domain" description="ABC transporter" evidence="8">
    <location>
        <begin position="10"/>
        <end position="258"/>
    </location>
</feature>
<dbReference type="RefSeq" id="WP_286289345.1">
    <property type="nucleotide sequence ID" value="NZ_JASXSZ010000004.1"/>
</dbReference>
<comment type="similarity">
    <text evidence="2">Belongs to the ABC transporter superfamily.</text>
</comment>
<dbReference type="InterPro" id="IPR027417">
    <property type="entry name" value="P-loop_NTPase"/>
</dbReference>
<dbReference type="PANTHER" id="PTHR43297:SF2">
    <property type="entry name" value="DIPEPTIDE TRANSPORT ATP-BINDING PROTEIN DPPD"/>
    <property type="match status" value="1"/>
</dbReference>
<evidence type="ECO:0000256" key="6">
    <source>
        <dbReference type="ARBA" id="ARBA00022840"/>
    </source>
</evidence>
<accession>A0ABT7N117</accession>
<gene>
    <name evidence="9" type="ORF">QSV35_13695</name>
</gene>
<protein>
    <submittedName>
        <fullName evidence="9">ABC transporter ATP-binding protein</fullName>
    </submittedName>
</protein>
<keyword evidence="4" id="KW-1003">Cell membrane</keyword>
<dbReference type="PROSITE" id="PS50893">
    <property type="entry name" value="ABC_TRANSPORTER_2"/>
    <property type="match status" value="2"/>
</dbReference>
<dbReference type="NCBIfam" id="NF007739">
    <property type="entry name" value="PRK10419.1"/>
    <property type="match status" value="2"/>
</dbReference>
<comment type="subcellular location">
    <subcellularLocation>
        <location evidence="1">Cell membrane</location>
        <topology evidence="1">Peripheral membrane protein</topology>
    </subcellularLocation>
</comment>
<evidence type="ECO:0000256" key="7">
    <source>
        <dbReference type="ARBA" id="ARBA00023136"/>
    </source>
</evidence>
<evidence type="ECO:0000256" key="5">
    <source>
        <dbReference type="ARBA" id="ARBA00022741"/>
    </source>
</evidence>
<keyword evidence="3" id="KW-0813">Transport</keyword>
<feature type="domain" description="ABC transporter" evidence="8">
    <location>
        <begin position="327"/>
        <end position="568"/>
    </location>
</feature>
<proteinExistence type="inferred from homology"/>